<feature type="region of interest" description="Disordered" evidence="1">
    <location>
        <begin position="477"/>
        <end position="533"/>
    </location>
</feature>
<feature type="region of interest" description="Disordered" evidence="1">
    <location>
        <begin position="84"/>
        <end position="115"/>
    </location>
</feature>
<feature type="compositionally biased region" description="Low complexity" evidence="1">
    <location>
        <begin position="509"/>
        <end position="518"/>
    </location>
</feature>
<evidence type="ECO:0000313" key="2">
    <source>
        <dbReference type="EMBL" id="CAB9523054.1"/>
    </source>
</evidence>
<dbReference type="EMBL" id="CAICTM010001369">
    <property type="protein sequence ID" value="CAB9523054.1"/>
    <property type="molecule type" value="Genomic_DNA"/>
</dbReference>
<feature type="region of interest" description="Disordered" evidence="1">
    <location>
        <begin position="207"/>
        <end position="227"/>
    </location>
</feature>
<organism evidence="2 3">
    <name type="scientific">Seminavis robusta</name>
    <dbReference type="NCBI Taxonomy" id="568900"/>
    <lineage>
        <taxon>Eukaryota</taxon>
        <taxon>Sar</taxon>
        <taxon>Stramenopiles</taxon>
        <taxon>Ochrophyta</taxon>
        <taxon>Bacillariophyta</taxon>
        <taxon>Bacillariophyceae</taxon>
        <taxon>Bacillariophycidae</taxon>
        <taxon>Naviculales</taxon>
        <taxon>Naviculaceae</taxon>
        <taxon>Seminavis</taxon>
    </lineage>
</organism>
<keyword evidence="3" id="KW-1185">Reference proteome</keyword>
<feature type="compositionally biased region" description="Basic and acidic residues" evidence="1">
    <location>
        <begin position="8"/>
        <end position="28"/>
    </location>
</feature>
<protein>
    <submittedName>
        <fullName evidence="2">Uncharacterized protein</fullName>
    </submittedName>
</protein>
<feature type="compositionally biased region" description="Polar residues" evidence="1">
    <location>
        <begin position="486"/>
        <end position="496"/>
    </location>
</feature>
<feature type="compositionally biased region" description="Basic residues" evidence="1">
    <location>
        <begin position="374"/>
        <end position="383"/>
    </location>
</feature>
<dbReference type="Proteomes" id="UP001153069">
    <property type="component" value="Unassembled WGS sequence"/>
</dbReference>
<name>A0A9N8EPZ0_9STRA</name>
<comment type="caution">
    <text evidence="2">The sequence shown here is derived from an EMBL/GenBank/DDBJ whole genome shotgun (WGS) entry which is preliminary data.</text>
</comment>
<feature type="region of interest" description="Disordered" evidence="1">
    <location>
        <begin position="1"/>
        <end position="56"/>
    </location>
</feature>
<evidence type="ECO:0000256" key="1">
    <source>
        <dbReference type="SAM" id="MobiDB-lite"/>
    </source>
</evidence>
<feature type="region of interest" description="Disordered" evidence="1">
    <location>
        <begin position="368"/>
        <end position="399"/>
    </location>
</feature>
<dbReference type="AlphaFoldDB" id="A0A9N8EPZ0"/>
<gene>
    <name evidence="2" type="ORF">SEMRO_1371_G267080.1</name>
</gene>
<feature type="compositionally biased region" description="Low complexity" evidence="1">
    <location>
        <begin position="215"/>
        <end position="227"/>
    </location>
</feature>
<accession>A0A9N8EPZ0</accession>
<feature type="compositionally biased region" description="Basic residues" evidence="1">
    <location>
        <begin position="92"/>
        <end position="102"/>
    </location>
</feature>
<sequence length="559" mass="61059">MKTAYSEENLKEEKSAKKVKGSKTDKSKSKSQPSSSRSKQSVKGTKSANNIFDHENTETETVQVQCGTDVMPFLTTFVTSIQLQDPSEAGRTNKRGKRKGSKASKGNEIDVYDGEEEREDLQDLIEFPTNDLNPGEQRILEDTFRMVYNNWTMQMCDGFFRTVYTVTLTLVEKDEDEDEYSVTLENTYRGDGRDGIEFRVVNGKPPVEGGPWIRSPNSTTSSSNSSFSAPQRYYGSYDGGYSGATQDGLGAVQDGPTTFVQTVSGSDEVPIYYVSLAATCRNCDVTDEVNFPLLMHPDGDGYTSVSRFGMRTGEPGTTLAEEHFDDDTPEDPIEDEGVAQDNEQVEDDLGETEEDTCTCALPVEDGKETETYRQRRRRHRRRLDGHDDLYAPPPNGPSPEQYIAAMNAAIEDLHETEGKLLRVAGLVHLIEPDYFEGENPELEMPPPNPIPTISPASAPSANFTTESAFSTTQPTFSVESDDFNDGTISSANGTSIASPVPAPTPQPAPQTASPTAAAEQARELPPTPSSSSRLVSWREAVLSCLIGGIVVLGLPNAAI</sequence>
<reference evidence="2" key="1">
    <citation type="submission" date="2020-06" db="EMBL/GenBank/DDBJ databases">
        <authorList>
            <consortium name="Plant Systems Biology data submission"/>
        </authorList>
    </citation>
    <scope>NUCLEOTIDE SEQUENCE</scope>
    <source>
        <strain evidence="2">D6</strain>
    </source>
</reference>
<feature type="compositionally biased region" description="Low complexity" evidence="1">
    <location>
        <begin position="30"/>
        <end position="43"/>
    </location>
</feature>
<feature type="compositionally biased region" description="Acidic residues" evidence="1">
    <location>
        <begin position="323"/>
        <end position="335"/>
    </location>
</feature>
<feature type="region of interest" description="Disordered" evidence="1">
    <location>
        <begin position="315"/>
        <end position="335"/>
    </location>
</feature>
<evidence type="ECO:0000313" key="3">
    <source>
        <dbReference type="Proteomes" id="UP001153069"/>
    </source>
</evidence>
<proteinExistence type="predicted"/>